<gene>
    <name evidence="22" type="ORF">WL73_31915</name>
</gene>
<dbReference type="OrthoDB" id="9808257at2"/>
<dbReference type="GO" id="GO:0005886">
    <property type="term" value="C:plasma membrane"/>
    <property type="evidence" value="ECO:0007669"/>
    <property type="project" value="UniProtKB-SubCell"/>
</dbReference>
<evidence type="ECO:0000256" key="6">
    <source>
        <dbReference type="ARBA" id="ARBA00022692"/>
    </source>
</evidence>
<evidence type="ECO:0000259" key="19">
    <source>
        <dbReference type="Pfam" id="PF02706"/>
    </source>
</evidence>
<dbReference type="GO" id="GO:0000271">
    <property type="term" value="P:polysaccharide biosynthetic process"/>
    <property type="evidence" value="ECO:0007669"/>
    <property type="project" value="UniProtKB-KW"/>
</dbReference>
<keyword evidence="13" id="KW-0270">Exopolysaccharide synthesis</keyword>
<dbReference type="CDD" id="cd05387">
    <property type="entry name" value="BY-kinase"/>
    <property type="match status" value="1"/>
</dbReference>
<evidence type="ECO:0000256" key="13">
    <source>
        <dbReference type="ARBA" id="ARBA00023169"/>
    </source>
</evidence>
<sequence length="766" mass="82233">MTSTPTPRHPPERADEIDLAAVLDALVSHRWLIALATAACVGAGTLYAFLSHPQYQADILVQVEDSGDASAAKSLLGDVSSLFDVKSTAAAEAQILASRLVVARAVDDLRSYIDVRPKRFPVVGDFLSRFNTGIARPGVFGVGGYAWGDERVDIARFDVPKPLEGDRFELTMLDGGRYRLSGSALPAPVAGTVGRMERFPTAHGPLVVDVTRFDANPGTRFALVRHSRAETIDALRRALDVQEKVKQSGVIVATLRGPDPQRVQAQLQTIADHYLRQHLERKSADAAQSLAFLNKQLPVLKQQLENAEQRYTNMRNANGTVDLTEESKLILQQTADAKTRLLELQQKRDEMASRFAPGHPDMAALDAQIGTLRRQQQAFEGQVKRLPDLQQDAVRLMLDVKVDTDLYTALLANAQQLELVKAGRTGSVRLVDAPIVPEEAVRPNRPVVIGAAALLGLLLGTSLAFARSFLFGGIGSSDEIEQHLGLNVYATIPDSPAQRRIARQLDAHAPGTHLLSVHHPHEPAVESLRSLRTAVHFAMQGARNNVLLLTGPAPGAGKSFVAANFAALLAANGARVLLVDGDLRKGYLHAYFGVPRERGFAELVTGAAAPHDAIHANVVPNLDFVATGALPPNPAELLVHECIATLIDTLSARYDAVVIDSAPVLAVTDAVVLGRHAGTVMLVARAGATRVAELGEAARRLAHNGVAASGVLLNGVDPRAGRYGARYGAYRYAQYDYAPRPRDGAGSPVTRALRALAGRIRRGGAR</sequence>
<keyword evidence="9" id="KW-0067">ATP-binding</keyword>
<keyword evidence="10" id="KW-1133">Transmembrane helix</keyword>
<dbReference type="InterPro" id="IPR032807">
    <property type="entry name" value="GNVR"/>
</dbReference>
<evidence type="ECO:0000256" key="8">
    <source>
        <dbReference type="ARBA" id="ARBA00022777"/>
    </source>
</evidence>
<dbReference type="SUPFAM" id="SSF52540">
    <property type="entry name" value="P-loop containing nucleoside triphosphate hydrolases"/>
    <property type="match status" value="1"/>
</dbReference>
<dbReference type="Gene3D" id="3.40.50.300">
    <property type="entry name" value="P-loop containing nucleotide triphosphate hydrolases"/>
    <property type="match status" value="1"/>
</dbReference>
<dbReference type="PANTHER" id="PTHR32309:SF32">
    <property type="entry name" value="TYROSINE-PROTEIN KINASE ETK-RELATED"/>
    <property type="match status" value="1"/>
</dbReference>
<dbReference type="InterPro" id="IPR025669">
    <property type="entry name" value="AAA_dom"/>
</dbReference>
<evidence type="ECO:0000256" key="9">
    <source>
        <dbReference type="ARBA" id="ARBA00022840"/>
    </source>
</evidence>
<comment type="similarity">
    <text evidence="2">Belongs to the etk/wzc family.</text>
</comment>
<evidence type="ECO:0000256" key="16">
    <source>
        <dbReference type="ARBA" id="ARBA00067833"/>
    </source>
</evidence>
<keyword evidence="18" id="KW-0175">Coiled coil</keyword>
<dbReference type="Pfam" id="PF13807">
    <property type="entry name" value="GNVR"/>
    <property type="match status" value="1"/>
</dbReference>
<dbReference type="AlphaFoldDB" id="A0A107F3W1"/>
<evidence type="ECO:0000256" key="14">
    <source>
        <dbReference type="ARBA" id="ARBA00053015"/>
    </source>
</evidence>
<proteinExistence type="inferred from homology"/>
<keyword evidence="5" id="KW-0808">Transferase</keyword>
<evidence type="ECO:0000259" key="21">
    <source>
        <dbReference type="Pfam" id="PF13807"/>
    </source>
</evidence>
<evidence type="ECO:0000256" key="11">
    <source>
        <dbReference type="ARBA" id="ARBA00023136"/>
    </source>
</evidence>
<dbReference type="InterPro" id="IPR005700">
    <property type="entry name" value="EPS_ExoP-like"/>
</dbReference>
<evidence type="ECO:0000256" key="15">
    <source>
        <dbReference type="ARBA" id="ARBA00054296"/>
    </source>
</evidence>
<comment type="caution">
    <text evidence="22">The sequence shown here is derived from an EMBL/GenBank/DDBJ whole genome shotgun (WGS) entry which is preliminary data.</text>
</comment>
<comment type="catalytic activity">
    <reaction evidence="14">
        <text>L-tyrosyl-[protein] + ATP = O-phospho-L-tyrosyl-[protein] + ADP + H(+)</text>
        <dbReference type="Rhea" id="RHEA:10596"/>
        <dbReference type="Rhea" id="RHEA-COMP:10136"/>
        <dbReference type="Rhea" id="RHEA-COMP:20101"/>
        <dbReference type="ChEBI" id="CHEBI:15378"/>
        <dbReference type="ChEBI" id="CHEBI:30616"/>
        <dbReference type="ChEBI" id="CHEBI:46858"/>
        <dbReference type="ChEBI" id="CHEBI:61978"/>
        <dbReference type="ChEBI" id="CHEBI:456216"/>
    </reaction>
</comment>
<dbReference type="NCBIfam" id="TIGR01005">
    <property type="entry name" value="eps_transp_fam"/>
    <property type="match status" value="1"/>
</dbReference>
<keyword evidence="12" id="KW-0829">Tyrosine-protein kinase</keyword>
<evidence type="ECO:0000256" key="10">
    <source>
        <dbReference type="ARBA" id="ARBA00022989"/>
    </source>
</evidence>
<dbReference type="Proteomes" id="UP000062998">
    <property type="component" value="Unassembled WGS sequence"/>
</dbReference>
<evidence type="ECO:0000256" key="5">
    <source>
        <dbReference type="ARBA" id="ARBA00022679"/>
    </source>
</evidence>
<evidence type="ECO:0000313" key="23">
    <source>
        <dbReference type="Proteomes" id="UP000062998"/>
    </source>
</evidence>
<dbReference type="Pfam" id="PF23607">
    <property type="entry name" value="WZC_N"/>
    <property type="match status" value="1"/>
</dbReference>
<evidence type="ECO:0000256" key="3">
    <source>
        <dbReference type="ARBA" id="ARBA00022475"/>
    </source>
</evidence>
<comment type="subcellular location">
    <subcellularLocation>
        <location evidence="1">Cell inner membrane</location>
        <topology evidence="1">Multi-pass membrane protein</topology>
    </subcellularLocation>
</comment>
<dbReference type="FunFam" id="3.40.50.300:FF:000527">
    <property type="entry name" value="Tyrosine-protein kinase etk"/>
    <property type="match status" value="1"/>
</dbReference>
<dbReference type="RefSeq" id="WP_060322186.1">
    <property type="nucleotide sequence ID" value="NZ_LPIU01000027.1"/>
</dbReference>
<dbReference type="GO" id="GO:0042802">
    <property type="term" value="F:identical protein binding"/>
    <property type="evidence" value="ECO:0007669"/>
    <property type="project" value="UniProtKB-ARBA"/>
</dbReference>
<protein>
    <recommendedName>
        <fullName evidence="16">Putative tyrosine-protein kinase EpsB</fullName>
    </recommendedName>
    <alternativeName>
        <fullName evidence="17">EPS I polysaccharide export protein EpsB</fullName>
    </alternativeName>
</protein>
<dbReference type="GO" id="GO:0004713">
    <property type="term" value="F:protein tyrosine kinase activity"/>
    <property type="evidence" value="ECO:0007669"/>
    <property type="project" value="UniProtKB-KW"/>
</dbReference>
<dbReference type="InterPro" id="IPR027417">
    <property type="entry name" value="P-loop_NTPase"/>
</dbReference>
<dbReference type="InterPro" id="IPR003856">
    <property type="entry name" value="LPS_length_determ_N"/>
</dbReference>
<dbReference type="EMBL" id="LPIX01000011">
    <property type="protein sequence ID" value="KWE12798.1"/>
    <property type="molecule type" value="Genomic_DNA"/>
</dbReference>
<dbReference type="GO" id="GO:0005524">
    <property type="term" value="F:ATP binding"/>
    <property type="evidence" value="ECO:0007669"/>
    <property type="project" value="UniProtKB-KW"/>
</dbReference>
<dbReference type="InterPro" id="IPR050445">
    <property type="entry name" value="Bact_polysacc_biosynth/exp"/>
</dbReference>
<comment type="function">
    <text evidence="15">Probably involved in polymerization and/or export of exopolysaccharide EPS I which functions as a virulence factor. May be involved in an ATP-dependent process in the pathway for EPS I production, possibly export of the trimeric repeat units across the inner membrane or their polymerization.</text>
</comment>
<keyword evidence="7" id="KW-0547">Nucleotide-binding</keyword>
<dbReference type="NCBIfam" id="TIGR01007">
    <property type="entry name" value="eps_fam"/>
    <property type="match status" value="1"/>
</dbReference>
<dbReference type="InterPro" id="IPR005702">
    <property type="entry name" value="Wzc-like_C"/>
</dbReference>
<organism evidence="22 23">
    <name type="scientific">Burkholderia ubonensis</name>
    <dbReference type="NCBI Taxonomy" id="101571"/>
    <lineage>
        <taxon>Bacteria</taxon>
        <taxon>Pseudomonadati</taxon>
        <taxon>Pseudomonadota</taxon>
        <taxon>Betaproteobacteria</taxon>
        <taxon>Burkholderiales</taxon>
        <taxon>Burkholderiaceae</taxon>
        <taxon>Burkholderia</taxon>
        <taxon>Burkholderia cepacia complex</taxon>
    </lineage>
</organism>
<evidence type="ECO:0000256" key="4">
    <source>
        <dbReference type="ARBA" id="ARBA00022519"/>
    </source>
</evidence>
<evidence type="ECO:0000256" key="7">
    <source>
        <dbReference type="ARBA" id="ARBA00022741"/>
    </source>
</evidence>
<evidence type="ECO:0000256" key="12">
    <source>
        <dbReference type="ARBA" id="ARBA00023137"/>
    </source>
</evidence>
<keyword evidence="4" id="KW-0997">Cell inner membrane</keyword>
<keyword evidence="8 22" id="KW-0418">Kinase</keyword>
<evidence type="ECO:0000256" key="1">
    <source>
        <dbReference type="ARBA" id="ARBA00004429"/>
    </source>
</evidence>
<keyword evidence="11" id="KW-0472">Membrane</keyword>
<dbReference type="Pfam" id="PF02706">
    <property type="entry name" value="Wzz"/>
    <property type="match status" value="1"/>
</dbReference>
<evidence type="ECO:0000313" key="22">
    <source>
        <dbReference type="EMBL" id="KWE12798.1"/>
    </source>
</evidence>
<accession>A0A107F3W1</accession>
<evidence type="ECO:0000259" key="20">
    <source>
        <dbReference type="Pfam" id="PF13614"/>
    </source>
</evidence>
<keyword evidence="6" id="KW-0812">Transmembrane</keyword>
<reference evidence="22 23" key="1">
    <citation type="submission" date="2015-11" db="EMBL/GenBank/DDBJ databases">
        <title>Expanding the genomic diversity of Burkholderia species for the development of highly accurate diagnostics.</title>
        <authorList>
            <person name="Sahl J."/>
            <person name="Keim P."/>
            <person name="Wagner D."/>
        </authorList>
    </citation>
    <scope>NUCLEOTIDE SEQUENCE [LARGE SCALE GENOMIC DNA]</scope>
    <source>
        <strain evidence="22 23">MSMB2167WGS</strain>
    </source>
</reference>
<dbReference type="Pfam" id="PF13614">
    <property type="entry name" value="AAA_31"/>
    <property type="match status" value="1"/>
</dbReference>
<dbReference type="PANTHER" id="PTHR32309">
    <property type="entry name" value="TYROSINE-PROTEIN KINASE"/>
    <property type="match status" value="1"/>
</dbReference>
<feature type="domain" description="Tyrosine-protein kinase G-rich" evidence="21">
    <location>
        <begin position="388"/>
        <end position="468"/>
    </location>
</feature>
<keyword evidence="3" id="KW-1003">Cell membrane</keyword>
<evidence type="ECO:0000256" key="18">
    <source>
        <dbReference type="SAM" id="Coils"/>
    </source>
</evidence>
<evidence type="ECO:0000256" key="17">
    <source>
        <dbReference type="ARBA" id="ARBA00081049"/>
    </source>
</evidence>
<evidence type="ECO:0000256" key="2">
    <source>
        <dbReference type="ARBA" id="ARBA00008883"/>
    </source>
</evidence>
<feature type="domain" description="AAA" evidence="20">
    <location>
        <begin position="555"/>
        <end position="673"/>
    </location>
</feature>
<feature type="coiled-coil region" evidence="18">
    <location>
        <begin position="276"/>
        <end position="317"/>
    </location>
</feature>
<feature type="domain" description="Polysaccharide chain length determinant N-terminal" evidence="19">
    <location>
        <begin position="15"/>
        <end position="109"/>
    </location>
</feature>
<name>A0A107F3W1_9BURK</name>